<organism evidence="2 3">
    <name type="scientific">Methanochimaera problematica</name>
    <dbReference type="NCBI Taxonomy" id="2609417"/>
    <lineage>
        <taxon>Archaea</taxon>
        <taxon>Methanobacteriati</taxon>
        <taxon>Methanobacteriota</taxon>
        <taxon>Stenosarchaea group</taxon>
        <taxon>Methanomicrobia</taxon>
        <taxon>Methanomicrobiales</taxon>
        <taxon>Methanomicrobiaceae</taxon>
        <taxon>Methanochimaera</taxon>
    </lineage>
</organism>
<dbReference type="PANTHER" id="PTHR43704:SF2">
    <property type="entry name" value="HTH CRP-TYPE DOMAIN-CONTAINING PROTEIN"/>
    <property type="match status" value="1"/>
</dbReference>
<dbReference type="Proteomes" id="UP001301797">
    <property type="component" value="Chromosome"/>
</dbReference>
<protein>
    <submittedName>
        <fullName evidence="2">Winged helix-turn-helix transcriptional regulator</fullName>
    </submittedName>
</protein>
<dbReference type="EMBL" id="CP043875">
    <property type="protein sequence ID" value="WOF15571.1"/>
    <property type="molecule type" value="Genomic_DNA"/>
</dbReference>
<dbReference type="AlphaFoldDB" id="A0AA97I3T1"/>
<dbReference type="InterPro" id="IPR036390">
    <property type="entry name" value="WH_DNA-bd_sf"/>
</dbReference>
<feature type="domain" description="HTH crp-type" evidence="1">
    <location>
        <begin position="27"/>
        <end position="76"/>
    </location>
</feature>
<dbReference type="RefSeq" id="WP_317137144.1">
    <property type="nucleotide sequence ID" value="NZ_CP043875.1"/>
</dbReference>
<dbReference type="PANTHER" id="PTHR43704">
    <property type="entry name" value="BSR5907 PROTEIN"/>
    <property type="match status" value="1"/>
</dbReference>
<dbReference type="SMART" id="SM00419">
    <property type="entry name" value="HTH_CRP"/>
    <property type="match status" value="1"/>
</dbReference>
<reference evidence="2 3" key="1">
    <citation type="submission" date="2019-09" db="EMBL/GenBank/DDBJ databases">
        <title>The complete genome of Methanoplanus sp. FWC-SCC4.</title>
        <authorList>
            <person name="Chen S.-C."/>
            <person name="Zhou Y.-Z."/>
            <person name="Lai M.-C."/>
        </authorList>
    </citation>
    <scope>NUCLEOTIDE SEQUENCE [LARGE SCALE GENOMIC DNA]</scope>
    <source>
        <strain evidence="2 3">FWC-SCC4</strain>
    </source>
</reference>
<dbReference type="InterPro" id="IPR036388">
    <property type="entry name" value="WH-like_DNA-bd_sf"/>
</dbReference>
<proteinExistence type="predicted"/>
<dbReference type="InterPro" id="IPR057161">
    <property type="entry name" value="DUF7839"/>
</dbReference>
<dbReference type="SUPFAM" id="SSF46785">
    <property type="entry name" value="Winged helix' DNA-binding domain"/>
    <property type="match status" value="1"/>
</dbReference>
<dbReference type="Pfam" id="PF25211">
    <property type="entry name" value="DUF7839"/>
    <property type="match status" value="1"/>
</dbReference>
<dbReference type="CDD" id="cd00092">
    <property type="entry name" value="HTH_CRP"/>
    <property type="match status" value="1"/>
</dbReference>
<dbReference type="GO" id="GO:0006355">
    <property type="term" value="P:regulation of DNA-templated transcription"/>
    <property type="evidence" value="ECO:0007669"/>
    <property type="project" value="InterPro"/>
</dbReference>
<accession>A0AA97I3T1</accession>
<evidence type="ECO:0000259" key="1">
    <source>
        <dbReference type="SMART" id="SM00419"/>
    </source>
</evidence>
<dbReference type="Gene3D" id="1.10.10.10">
    <property type="entry name" value="Winged helix-like DNA-binding domain superfamily/Winged helix DNA-binding domain"/>
    <property type="match status" value="1"/>
</dbReference>
<name>A0AA97I3T1_9EURY</name>
<dbReference type="Pfam" id="PF13412">
    <property type="entry name" value="HTH_24"/>
    <property type="match status" value="1"/>
</dbReference>
<gene>
    <name evidence="2" type="ORF">F1737_02165</name>
</gene>
<evidence type="ECO:0000313" key="3">
    <source>
        <dbReference type="Proteomes" id="UP001301797"/>
    </source>
</evidence>
<sequence>MKAKENDPLYIILRSKREATKFQILVEVAEHQPSVRQQEIAEKLGITPQAVSEYIRELVDDEMVRSQGRGSYTITHKGVEWVINNAEALESYAKHVTRDIVQQVSVWTAIADCNIRSGDLVGVYMKDGFLRASYREKSAMGKAIASAKGGMDIGISNLTGIIDHSYGLVHVCKVPRIQRGGSQKVSAEILRDTLEKVSYVGAVGIEADIAVKNAGMEPDIYFGAREGVIEGAIHGMECALVIVDEDFTDFLKRLETSGLRYVIHDLITP</sequence>
<dbReference type="InterPro" id="IPR012015">
    <property type="entry name" value="UCP_HTH_arc"/>
</dbReference>
<keyword evidence="3" id="KW-1185">Reference proteome</keyword>
<dbReference type="PIRSF" id="PIRSF004955">
    <property type="entry name" value="HTH_arch"/>
    <property type="match status" value="1"/>
</dbReference>
<dbReference type="KEGG" id="mefw:F1737_02165"/>
<dbReference type="InterPro" id="IPR012318">
    <property type="entry name" value="HTH_CRP"/>
</dbReference>
<dbReference type="GeneID" id="85228936"/>
<dbReference type="GO" id="GO:0003677">
    <property type="term" value="F:DNA binding"/>
    <property type="evidence" value="ECO:0007669"/>
    <property type="project" value="InterPro"/>
</dbReference>
<evidence type="ECO:0000313" key="2">
    <source>
        <dbReference type="EMBL" id="WOF15571.1"/>
    </source>
</evidence>